<evidence type="ECO:0000259" key="1">
    <source>
        <dbReference type="PROSITE" id="PS51833"/>
    </source>
</evidence>
<evidence type="ECO:0000313" key="2">
    <source>
        <dbReference type="EMBL" id="VAW88786.1"/>
    </source>
</evidence>
<dbReference type="PANTHER" id="PTHR33525">
    <property type="match status" value="1"/>
</dbReference>
<proteinExistence type="predicted"/>
<dbReference type="AlphaFoldDB" id="A0A3B1A7B8"/>
<dbReference type="SUPFAM" id="SSF109604">
    <property type="entry name" value="HD-domain/PDEase-like"/>
    <property type="match status" value="1"/>
</dbReference>
<organism evidence="2">
    <name type="scientific">hydrothermal vent metagenome</name>
    <dbReference type="NCBI Taxonomy" id="652676"/>
    <lineage>
        <taxon>unclassified sequences</taxon>
        <taxon>metagenomes</taxon>
        <taxon>ecological metagenomes</taxon>
    </lineage>
</organism>
<reference evidence="2" key="1">
    <citation type="submission" date="2018-06" db="EMBL/GenBank/DDBJ databases">
        <authorList>
            <person name="Zhirakovskaya E."/>
        </authorList>
    </citation>
    <scope>NUCLEOTIDE SEQUENCE</scope>
</reference>
<protein>
    <submittedName>
        <fullName evidence="2">Predicted signal transduction protein</fullName>
    </submittedName>
</protein>
<dbReference type="PANTHER" id="PTHR33525:SF3">
    <property type="entry name" value="RIBONUCLEASE Y"/>
    <property type="match status" value="1"/>
</dbReference>
<dbReference type="InterPro" id="IPR052340">
    <property type="entry name" value="RNase_Y/CdgJ"/>
</dbReference>
<dbReference type="EMBL" id="UOFQ01000107">
    <property type="protein sequence ID" value="VAW88786.1"/>
    <property type="molecule type" value="Genomic_DNA"/>
</dbReference>
<accession>A0A3B1A7B8</accession>
<dbReference type="Gene3D" id="1.10.3210.10">
    <property type="entry name" value="Hypothetical protein af1432"/>
    <property type="match status" value="1"/>
</dbReference>
<dbReference type="PROSITE" id="PS51833">
    <property type="entry name" value="HDOD"/>
    <property type="match status" value="1"/>
</dbReference>
<name>A0A3B1A7B8_9ZZZZ</name>
<sequence>MTAEKTVEPLLNIKARIAKLDRLPTMPAMAQEVIQLGSNPEASISDLVKIVEMDPSLAAQIMRYASSPFFSYRGKVDSVQTAVSRVLGFSMVMNLALGVTTARPFKLPKNVPLSMKAFWRHAVFSAALTQALSSELDEEIRPPAGLAYLAGLLHNFGHILVGHLFRKEFLILNKFIVAEPEKDLIEIEKQVFGYEHGQIGAWLMDVWKLPDELIVATREHNNLAYQGEHAVYPQLVALSDRLLKEYNIGDAPNSSVPQTLLQSLGIGDYQARMVVNRVMEGCDGLDTMARQLAS</sequence>
<gene>
    <name evidence="2" type="ORF">MNBD_GAMMA17-1357</name>
</gene>
<dbReference type="InterPro" id="IPR013976">
    <property type="entry name" value="HDOD"/>
</dbReference>
<dbReference type="Pfam" id="PF08668">
    <property type="entry name" value="HDOD"/>
    <property type="match status" value="1"/>
</dbReference>
<feature type="domain" description="HDOD" evidence="1">
    <location>
        <begin position="23"/>
        <end position="223"/>
    </location>
</feature>